<dbReference type="Pfam" id="PF20066">
    <property type="entry name" value="Glyoxalase_8"/>
    <property type="match status" value="1"/>
</dbReference>
<accession>A0A844QFQ8</accession>
<sequence>MTPSTDYKTHARRLREALAADGIAVSHGKALELVARQNGARDWNTLAAAASTPASAETKAGAPFAVGDRVEGHFNGKPAQGRVFGLSETIKPDLWRATIAFDPPVDVVTSELFSSERRRITMIVGEDGRSRRLTGTETGVMALQRAAQA</sequence>
<organism evidence="2 3">
    <name type="scientific">Nitratireductor arenosus</name>
    <dbReference type="NCBI Taxonomy" id="2682096"/>
    <lineage>
        <taxon>Bacteria</taxon>
        <taxon>Pseudomonadati</taxon>
        <taxon>Pseudomonadota</taxon>
        <taxon>Alphaproteobacteria</taxon>
        <taxon>Hyphomicrobiales</taxon>
        <taxon>Phyllobacteriaceae</taxon>
        <taxon>Nitratireductor</taxon>
    </lineage>
</organism>
<name>A0A844QFQ8_9HYPH</name>
<reference evidence="2 3" key="1">
    <citation type="submission" date="2019-12" db="EMBL/GenBank/DDBJ databases">
        <title>Nitratireductor arenosus sp. nov., Isolated from sea sand, Jeju island, South Korea.</title>
        <authorList>
            <person name="Kim W."/>
        </authorList>
    </citation>
    <scope>NUCLEOTIDE SEQUENCE [LARGE SCALE GENOMIC DNA]</scope>
    <source>
        <strain evidence="2 3">CAU 1489</strain>
    </source>
</reference>
<evidence type="ECO:0000313" key="3">
    <source>
        <dbReference type="Proteomes" id="UP000463224"/>
    </source>
</evidence>
<feature type="domain" description="Glyoxalase-related protein" evidence="1">
    <location>
        <begin position="5"/>
        <end position="144"/>
    </location>
</feature>
<dbReference type="Proteomes" id="UP000463224">
    <property type="component" value="Unassembled WGS sequence"/>
</dbReference>
<evidence type="ECO:0000313" key="2">
    <source>
        <dbReference type="EMBL" id="MVA96619.1"/>
    </source>
</evidence>
<comment type="caution">
    <text evidence="2">The sequence shown here is derived from an EMBL/GenBank/DDBJ whole genome shotgun (WGS) entry which is preliminary data.</text>
</comment>
<keyword evidence="3" id="KW-1185">Reference proteome</keyword>
<dbReference type="AlphaFoldDB" id="A0A844QFQ8"/>
<dbReference type="InterPro" id="IPR045517">
    <property type="entry name" value="Glyoxalase_8"/>
</dbReference>
<gene>
    <name evidence="2" type="ORF">GN330_05075</name>
</gene>
<evidence type="ECO:0000259" key="1">
    <source>
        <dbReference type="Pfam" id="PF20066"/>
    </source>
</evidence>
<protein>
    <recommendedName>
        <fullName evidence="1">Glyoxalase-related protein domain-containing protein</fullName>
    </recommendedName>
</protein>
<dbReference type="EMBL" id="WPHG01000001">
    <property type="protein sequence ID" value="MVA96619.1"/>
    <property type="molecule type" value="Genomic_DNA"/>
</dbReference>
<proteinExistence type="predicted"/>
<dbReference type="RefSeq" id="WP_156711541.1">
    <property type="nucleotide sequence ID" value="NZ_WPHG01000001.1"/>
</dbReference>